<comment type="caution">
    <text evidence="1">The sequence shown here is derived from an EMBL/GenBank/DDBJ whole genome shotgun (WGS) entry which is preliminary data.</text>
</comment>
<evidence type="ECO:0000313" key="2">
    <source>
        <dbReference type="Proteomes" id="UP000034922"/>
    </source>
</evidence>
<organism evidence="1 2">
    <name type="scientific">Candidatus Woesebacteria bacterium GW2011_GWC2_45_9</name>
    <dbReference type="NCBI Taxonomy" id="1618589"/>
    <lineage>
        <taxon>Bacteria</taxon>
        <taxon>Candidatus Woeseibacteriota</taxon>
    </lineage>
</organism>
<proteinExistence type="predicted"/>
<reference evidence="1 2" key="1">
    <citation type="journal article" date="2015" name="Nature">
        <title>rRNA introns, odd ribosomes, and small enigmatic genomes across a large radiation of phyla.</title>
        <authorList>
            <person name="Brown C.T."/>
            <person name="Hug L.A."/>
            <person name="Thomas B.C."/>
            <person name="Sharon I."/>
            <person name="Castelle C.J."/>
            <person name="Singh A."/>
            <person name="Wilkins M.J."/>
            <person name="Williams K.H."/>
            <person name="Banfield J.F."/>
        </authorList>
    </citation>
    <scope>NUCLEOTIDE SEQUENCE [LARGE SCALE GENOMIC DNA]</scope>
</reference>
<protein>
    <submittedName>
        <fullName evidence="1">Uncharacterized protein</fullName>
    </submittedName>
</protein>
<evidence type="ECO:0000313" key="1">
    <source>
        <dbReference type="EMBL" id="KKU15943.1"/>
    </source>
</evidence>
<name>A0A0G1QDV5_9BACT</name>
<accession>A0A0G1QDV5</accession>
<dbReference type="EMBL" id="LCLM01000050">
    <property type="protein sequence ID" value="KKU15943.1"/>
    <property type="molecule type" value="Genomic_DNA"/>
</dbReference>
<dbReference type="Proteomes" id="UP000034922">
    <property type="component" value="Unassembled WGS sequence"/>
</dbReference>
<sequence length="186" mass="21584">MVEYNELDFQINRTFLSIFFLRDLNFDQNEAGRLLELPFSPSTLSGELGFKTFYFNARELVDRWQREGAVNDFLPQLGGVNEFKIGSDSLSQRELEEIAARIARRFQDEQTVLFNTANVNLNSLTNLTNASSYQPLIVSKFPTQNNIKFSDSLFPRIKDKVIINNKIDLFPKQPLINNEKIFTKKY</sequence>
<dbReference type="AlphaFoldDB" id="A0A0G1QDV5"/>
<gene>
    <name evidence="1" type="ORF">UX25_C0050G0006</name>
</gene>